<protein>
    <submittedName>
        <fullName evidence="1">Uncharacterized protein</fullName>
    </submittedName>
</protein>
<evidence type="ECO:0000313" key="1">
    <source>
        <dbReference type="EMBL" id="KXB57900.1"/>
    </source>
</evidence>
<reference evidence="2" key="1">
    <citation type="submission" date="2016-01" db="EMBL/GenBank/DDBJ databases">
        <authorList>
            <person name="Mitreva M."/>
            <person name="Pepin K.H."/>
            <person name="Mihindukulasuriya K.A."/>
            <person name="Fulton R."/>
            <person name="Fronick C."/>
            <person name="O'Laughlin M."/>
            <person name="Miner T."/>
            <person name="Herter B."/>
            <person name="Rosa B.A."/>
            <person name="Cordes M."/>
            <person name="Tomlinson C."/>
            <person name="Wollam A."/>
            <person name="Palsikar V.B."/>
            <person name="Mardis E.R."/>
            <person name="Wilson R.K."/>
        </authorList>
    </citation>
    <scope>NUCLEOTIDE SEQUENCE [LARGE SCALE GENOMIC DNA]</scope>
    <source>
        <strain evidence="2">DNF01167</strain>
    </source>
</reference>
<dbReference type="EMBL" id="LSDC01000112">
    <property type="protein sequence ID" value="KXB57900.1"/>
    <property type="molecule type" value="Genomic_DNA"/>
</dbReference>
<dbReference type="PATRIC" id="fig|1379.3.peg.1534"/>
<proteinExistence type="predicted"/>
<name>A0A133ZR49_9BACL</name>
<comment type="caution">
    <text evidence="1">The sequence shown here is derived from an EMBL/GenBank/DDBJ whole genome shotgun (WGS) entry which is preliminary data.</text>
</comment>
<evidence type="ECO:0000313" key="2">
    <source>
        <dbReference type="Proteomes" id="UP000070355"/>
    </source>
</evidence>
<accession>A0A133ZR49</accession>
<dbReference type="STRING" id="1379.HMPREF3186_01545"/>
<gene>
    <name evidence="1" type="ORF">HMPREF3186_01545</name>
</gene>
<organism evidence="1 2">
    <name type="scientific">Gemella haemolysans</name>
    <dbReference type="NCBI Taxonomy" id="1379"/>
    <lineage>
        <taxon>Bacteria</taxon>
        <taxon>Bacillati</taxon>
        <taxon>Bacillota</taxon>
        <taxon>Bacilli</taxon>
        <taxon>Bacillales</taxon>
        <taxon>Gemellaceae</taxon>
        <taxon>Gemella</taxon>
    </lineage>
</organism>
<sequence length="39" mass="4471">MPQIDKITLNIIPAAMTTITFKIKKLISTLKRIILFDLI</sequence>
<dbReference type="Proteomes" id="UP000070355">
    <property type="component" value="Unassembled WGS sequence"/>
</dbReference>
<dbReference type="AlphaFoldDB" id="A0A133ZR49"/>